<keyword evidence="3" id="KW-1185">Reference proteome</keyword>
<name>A0A4Q9DRZ3_9BACL</name>
<dbReference type="GO" id="GO:0008081">
    <property type="term" value="F:phosphoric diester hydrolase activity"/>
    <property type="evidence" value="ECO:0007669"/>
    <property type="project" value="InterPro"/>
</dbReference>
<protein>
    <submittedName>
        <fullName evidence="2">Glycerophosphodiester phosphodiesterase</fullName>
    </submittedName>
</protein>
<dbReference type="InterPro" id="IPR030395">
    <property type="entry name" value="GP_PDE_dom"/>
</dbReference>
<sequence>MAAFRLALDMNADMVELDVQLSKDGELVVIHDDTVDRTTDGTGRVADLTLAELRKLDAGCRFQEGGRYAGEAIPLLTEVLELCRGKAGVLIELKWPELHQGLEQALAEQLQASGMCGPEHHIIVQSFDEESVKRFRSLLPEIPVGLLVEDESELTAEKLTETAAFADYVNPYLGFASKSLVEAVHAAGLRIFCWTVRTREAVQPLLDAGVDGIITDNPDYIAES</sequence>
<organism evidence="2 3">
    <name type="scientific">Paenibacillus thalictri</name>
    <dbReference type="NCBI Taxonomy" id="2527873"/>
    <lineage>
        <taxon>Bacteria</taxon>
        <taxon>Bacillati</taxon>
        <taxon>Bacillota</taxon>
        <taxon>Bacilli</taxon>
        <taxon>Bacillales</taxon>
        <taxon>Paenibacillaceae</taxon>
        <taxon>Paenibacillus</taxon>
    </lineage>
</organism>
<dbReference type="AlphaFoldDB" id="A0A4Q9DRZ3"/>
<dbReference type="PROSITE" id="PS51704">
    <property type="entry name" value="GP_PDE"/>
    <property type="match status" value="1"/>
</dbReference>
<dbReference type="InterPro" id="IPR017946">
    <property type="entry name" value="PLC-like_Pdiesterase_TIM-brl"/>
</dbReference>
<dbReference type="PANTHER" id="PTHR46211">
    <property type="entry name" value="GLYCEROPHOSPHORYL DIESTER PHOSPHODIESTERASE"/>
    <property type="match status" value="1"/>
</dbReference>
<dbReference type="Proteomes" id="UP000293142">
    <property type="component" value="Unassembled WGS sequence"/>
</dbReference>
<evidence type="ECO:0000313" key="3">
    <source>
        <dbReference type="Proteomes" id="UP000293142"/>
    </source>
</evidence>
<dbReference type="PANTHER" id="PTHR46211:SF1">
    <property type="entry name" value="GLYCEROPHOSPHODIESTER PHOSPHODIESTERASE, CYTOPLASMIC"/>
    <property type="match status" value="1"/>
</dbReference>
<dbReference type="SUPFAM" id="SSF51695">
    <property type="entry name" value="PLC-like phosphodiesterases"/>
    <property type="match status" value="1"/>
</dbReference>
<dbReference type="Pfam" id="PF03009">
    <property type="entry name" value="GDPD"/>
    <property type="match status" value="1"/>
</dbReference>
<dbReference type="OrthoDB" id="384721at2"/>
<reference evidence="2 3" key="1">
    <citation type="submission" date="2019-02" db="EMBL/GenBank/DDBJ databases">
        <title>Paenibacillus sp. nov., isolated from surface-sterilized tissue of Thalictrum simplex L.</title>
        <authorList>
            <person name="Tuo L."/>
        </authorList>
    </citation>
    <scope>NUCLEOTIDE SEQUENCE [LARGE SCALE GENOMIC DNA]</scope>
    <source>
        <strain evidence="2 3">N2SHLJ1</strain>
    </source>
</reference>
<accession>A0A4Q9DRZ3</accession>
<evidence type="ECO:0000259" key="1">
    <source>
        <dbReference type="PROSITE" id="PS51704"/>
    </source>
</evidence>
<comment type="caution">
    <text evidence="2">The sequence shown here is derived from an EMBL/GenBank/DDBJ whole genome shotgun (WGS) entry which is preliminary data.</text>
</comment>
<proteinExistence type="predicted"/>
<gene>
    <name evidence="2" type="ORF">EYB31_14255</name>
</gene>
<dbReference type="GO" id="GO:0006629">
    <property type="term" value="P:lipid metabolic process"/>
    <property type="evidence" value="ECO:0007669"/>
    <property type="project" value="InterPro"/>
</dbReference>
<feature type="domain" description="GP-PDE" evidence="1">
    <location>
        <begin position="1"/>
        <end position="224"/>
    </location>
</feature>
<evidence type="ECO:0000313" key="2">
    <source>
        <dbReference type="EMBL" id="TBL78655.1"/>
    </source>
</evidence>
<dbReference type="EMBL" id="SIRE01000009">
    <property type="protein sequence ID" value="TBL78655.1"/>
    <property type="molecule type" value="Genomic_DNA"/>
</dbReference>
<dbReference type="Gene3D" id="3.20.20.190">
    <property type="entry name" value="Phosphatidylinositol (PI) phosphodiesterase"/>
    <property type="match status" value="1"/>
</dbReference>